<dbReference type="AlphaFoldDB" id="A0A6M2F9S8"/>
<dbReference type="InterPro" id="IPR009060">
    <property type="entry name" value="UBA-like_sf"/>
</dbReference>
<accession>A0A6M2F9S8</accession>
<dbReference type="SUPFAM" id="SSF46934">
    <property type="entry name" value="UBA-like"/>
    <property type="match status" value="1"/>
</dbReference>
<dbReference type="EMBL" id="GILB01013974">
    <property type="protein sequence ID" value="NUU94307.1"/>
    <property type="molecule type" value="Transcribed_RNA"/>
</dbReference>
<evidence type="ECO:0000313" key="3">
    <source>
        <dbReference type="EMBL" id="NUU94307.1"/>
    </source>
</evidence>
<feature type="region of interest" description="Disordered" evidence="1">
    <location>
        <begin position="1"/>
        <end position="68"/>
    </location>
</feature>
<dbReference type="InterPro" id="IPR015940">
    <property type="entry name" value="UBA"/>
</dbReference>
<dbReference type="CDD" id="cd14287">
    <property type="entry name" value="UBA_At3g58460_like"/>
    <property type="match status" value="1"/>
</dbReference>
<proteinExistence type="predicted"/>
<organism evidence="3">
    <name type="scientific">Populus davidiana</name>
    <dbReference type="NCBI Taxonomy" id="266767"/>
    <lineage>
        <taxon>Eukaryota</taxon>
        <taxon>Viridiplantae</taxon>
        <taxon>Streptophyta</taxon>
        <taxon>Embryophyta</taxon>
        <taxon>Tracheophyta</taxon>
        <taxon>Spermatophyta</taxon>
        <taxon>Magnoliopsida</taxon>
        <taxon>eudicotyledons</taxon>
        <taxon>Gunneridae</taxon>
        <taxon>Pentapetalae</taxon>
        <taxon>rosids</taxon>
        <taxon>fabids</taxon>
        <taxon>Malpighiales</taxon>
        <taxon>Salicaceae</taxon>
        <taxon>Saliceae</taxon>
        <taxon>Populus</taxon>
    </lineage>
</organism>
<feature type="domain" description="UBA" evidence="2">
    <location>
        <begin position="90"/>
        <end position="130"/>
    </location>
</feature>
<sequence length="132" mass="13760">MPQRETSAQAGQDFRFPGSGRALGSGQSETVPAVNSDSNLQARLLDNSNPNRSSHLGVTATEPPLDGRRSVVDNAVGAAPGHPALHQDSAPSEEQIQKLVSMGFDKTQVEVAISAADGDLNVAVEILMSQQG</sequence>
<dbReference type="Pfam" id="PF00627">
    <property type="entry name" value="UBA"/>
    <property type="match status" value="1"/>
</dbReference>
<dbReference type="SMART" id="SM00165">
    <property type="entry name" value="UBA"/>
    <property type="match status" value="1"/>
</dbReference>
<dbReference type="PROSITE" id="PS50030">
    <property type="entry name" value="UBA"/>
    <property type="match status" value="1"/>
</dbReference>
<feature type="compositionally biased region" description="Polar residues" evidence="1">
    <location>
        <begin position="25"/>
        <end position="56"/>
    </location>
</feature>
<dbReference type="Gene3D" id="1.10.8.10">
    <property type="entry name" value="DNA helicase RuvA subunit, C-terminal domain"/>
    <property type="match status" value="1"/>
</dbReference>
<name>A0A6M2F9S8_9ROSI</name>
<reference evidence="3" key="1">
    <citation type="submission" date="2020-03" db="EMBL/GenBank/DDBJ databases">
        <authorList>
            <person name="Zhang R."/>
        </authorList>
    </citation>
    <scope>NUCLEOTIDE SEQUENCE</scope>
</reference>
<evidence type="ECO:0000259" key="2">
    <source>
        <dbReference type="PROSITE" id="PS50030"/>
    </source>
</evidence>
<evidence type="ECO:0000256" key="1">
    <source>
        <dbReference type="SAM" id="MobiDB-lite"/>
    </source>
</evidence>
<protein>
    <recommendedName>
        <fullName evidence="2">UBA domain-containing protein</fullName>
    </recommendedName>
</protein>
<feature type="compositionally biased region" description="Polar residues" evidence="1">
    <location>
        <begin position="1"/>
        <end position="10"/>
    </location>
</feature>